<dbReference type="PANTHER" id="PTHR23244:SF490">
    <property type="entry name" value="KELCH REPEAT PROTEIN"/>
    <property type="match status" value="1"/>
</dbReference>
<dbReference type="Gene3D" id="2.120.10.80">
    <property type="entry name" value="Kelch-type beta propeller"/>
    <property type="match status" value="1"/>
</dbReference>
<dbReference type="PANTHER" id="PTHR23244">
    <property type="entry name" value="KELCH REPEAT DOMAIN"/>
    <property type="match status" value="1"/>
</dbReference>
<protein>
    <recommendedName>
        <fullName evidence="6">Kelch repeat protein</fullName>
    </recommendedName>
</protein>
<feature type="transmembrane region" description="Helical" evidence="2">
    <location>
        <begin position="353"/>
        <end position="375"/>
    </location>
</feature>
<keyword evidence="2" id="KW-0472">Membrane</keyword>
<dbReference type="VEuPathDB" id="FungiDB:SMAC_03378"/>
<feature type="chain" id="PRO_5035911282" description="Kelch repeat protein" evidence="3">
    <location>
        <begin position="36"/>
        <end position="482"/>
    </location>
</feature>
<dbReference type="Proteomes" id="UP000433876">
    <property type="component" value="Unassembled WGS sequence"/>
</dbReference>
<dbReference type="InterPro" id="IPR011043">
    <property type="entry name" value="Gal_Oxase/kelch_b-propeller"/>
</dbReference>
<feature type="region of interest" description="Disordered" evidence="1">
    <location>
        <begin position="459"/>
        <end position="482"/>
    </location>
</feature>
<keyword evidence="2" id="KW-0812">Transmembrane</keyword>
<gene>
    <name evidence="4" type="ORF">SMACR_03378</name>
</gene>
<evidence type="ECO:0000256" key="1">
    <source>
        <dbReference type="SAM" id="MobiDB-lite"/>
    </source>
</evidence>
<evidence type="ECO:0000256" key="2">
    <source>
        <dbReference type="SAM" id="Phobius"/>
    </source>
</evidence>
<dbReference type="InterPro" id="IPR015915">
    <property type="entry name" value="Kelch-typ_b-propeller"/>
</dbReference>
<accession>A0A8S8ZXB8</accession>
<dbReference type="EMBL" id="NMPR01000046">
    <property type="protein sequence ID" value="KAA8632892.1"/>
    <property type="molecule type" value="Genomic_DNA"/>
</dbReference>
<keyword evidence="2" id="KW-1133">Transmembrane helix</keyword>
<reference evidence="4 5" key="1">
    <citation type="submission" date="2017-07" db="EMBL/GenBank/DDBJ databases">
        <title>Genome sequence of the Sordaria macrospora wild type strain R19027.</title>
        <authorList>
            <person name="Nowrousian M."/>
            <person name="Teichert I."/>
            <person name="Kueck U."/>
        </authorList>
    </citation>
    <scope>NUCLEOTIDE SEQUENCE [LARGE SCALE GENOMIC DNA]</scope>
    <source>
        <strain evidence="4 5">R19027</strain>
        <tissue evidence="4">Mycelium</tissue>
    </source>
</reference>
<feature type="signal peptide" evidence="3">
    <location>
        <begin position="1"/>
        <end position="35"/>
    </location>
</feature>
<evidence type="ECO:0000313" key="5">
    <source>
        <dbReference type="Proteomes" id="UP000433876"/>
    </source>
</evidence>
<comment type="caution">
    <text evidence="4">The sequence shown here is derived from an EMBL/GenBank/DDBJ whole genome shotgun (WGS) entry which is preliminary data.</text>
</comment>
<sequence length="482" mass="52966">MGRFWRSPQMWKLLPWFSCHASLTLLILVLQTALAELLDNPPEDQLFRRGLSRALDFFLGGMANTWTDPDWNDNMKPIAAMVSYDMKTKTLSKSSFQMAIPPTGTLRDARAEYVPQFGPNGLISVLGGVTFNAELAPDHMLDLTNITFFDPRTGQWLWQKTSGNAPRNRQSFCMVGVTGQAGTYELFIHGGNDAGNQMSYDDFYILSLPGFHWFEVTDLSPEPRAETSCAVIGNRQMLIVGGHNFAQGSSQGWKVKDTFPQGLGLFDMVDLTFVKDFSYNAHAEAYRTSKVVEDWYRTNTNLSDSVPWSSKEVKDMFLAKPVVFDDSNLATTTPSSTASPPNTTTPGSNVGQIAGAVVGALVGAAILLSLVYYFWSRKPSPSSLVELGSLEGTLSSNTKTELSAEPLVTEMPVSCPPGLKTSHEETTHELNAQSDIYELDVTSCACELDVPTSRTCASDVAKQTGDLEDQKRHSNMAPSRES</sequence>
<dbReference type="AlphaFoldDB" id="A0A8S8ZXB8"/>
<evidence type="ECO:0000256" key="3">
    <source>
        <dbReference type="SAM" id="SignalP"/>
    </source>
</evidence>
<proteinExistence type="predicted"/>
<keyword evidence="3" id="KW-0732">Signal</keyword>
<evidence type="ECO:0008006" key="6">
    <source>
        <dbReference type="Google" id="ProtNLM"/>
    </source>
</evidence>
<dbReference type="SUPFAM" id="SSF50965">
    <property type="entry name" value="Galactose oxidase, central domain"/>
    <property type="match status" value="1"/>
</dbReference>
<name>A0A8S8ZXB8_SORMA</name>
<evidence type="ECO:0000313" key="4">
    <source>
        <dbReference type="EMBL" id="KAA8632892.1"/>
    </source>
</evidence>
<organism evidence="4 5">
    <name type="scientific">Sordaria macrospora</name>
    <dbReference type="NCBI Taxonomy" id="5147"/>
    <lineage>
        <taxon>Eukaryota</taxon>
        <taxon>Fungi</taxon>
        <taxon>Dikarya</taxon>
        <taxon>Ascomycota</taxon>
        <taxon>Pezizomycotina</taxon>
        <taxon>Sordariomycetes</taxon>
        <taxon>Sordariomycetidae</taxon>
        <taxon>Sordariales</taxon>
        <taxon>Sordariaceae</taxon>
        <taxon>Sordaria</taxon>
    </lineage>
</organism>